<gene>
    <name evidence="2" type="ORF">DEBURN_LOCUS7071</name>
</gene>
<organism evidence="2 3">
    <name type="scientific">Diversispora eburnea</name>
    <dbReference type="NCBI Taxonomy" id="1213867"/>
    <lineage>
        <taxon>Eukaryota</taxon>
        <taxon>Fungi</taxon>
        <taxon>Fungi incertae sedis</taxon>
        <taxon>Mucoromycota</taxon>
        <taxon>Glomeromycotina</taxon>
        <taxon>Glomeromycetes</taxon>
        <taxon>Diversisporales</taxon>
        <taxon>Diversisporaceae</taxon>
        <taxon>Diversispora</taxon>
    </lineage>
</organism>
<dbReference type="InterPro" id="IPR000719">
    <property type="entry name" value="Prot_kinase_dom"/>
</dbReference>
<dbReference type="Pfam" id="PF07714">
    <property type="entry name" value="PK_Tyr_Ser-Thr"/>
    <property type="match status" value="1"/>
</dbReference>
<dbReference type="InterPro" id="IPR051681">
    <property type="entry name" value="Ser/Thr_Kinases-Pseudokinases"/>
</dbReference>
<dbReference type="PANTHER" id="PTHR44329">
    <property type="entry name" value="SERINE/THREONINE-PROTEIN KINASE TNNI3K-RELATED"/>
    <property type="match status" value="1"/>
</dbReference>
<accession>A0A9N9B4H7</accession>
<name>A0A9N9B4H7_9GLOM</name>
<dbReference type="InterPro" id="IPR011009">
    <property type="entry name" value="Kinase-like_dom_sf"/>
</dbReference>
<feature type="non-terminal residue" evidence="2">
    <location>
        <position position="1"/>
    </location>
</feature>
<dbReference type="GO" id="GO:0004674">
    <property type="term" value="F:protein serine/threonine kinase activity"/>
    <property type="evidence" value="ECO:0007669"/>
    <property type="project" value="TreeGrafter"/>
</dbReference>
<sequence length="411" mass="47686">MEDYDQVTSEIFHKVPTICSQCCDNEIKSFGWCQKCESLNFKKKYSEWTSENPYLDKIIQWSQENSFHNSIWSEGPLLNWDVENKKWKQNKMTVVLKRFKNSSIISKRFLTQIFRNIKCLTSDSLAEFYGITRHPEGDYMFVMKYYEDGNLYSYLDKNYGIITWGEIFSILLGISEGLGRIHKQGTYHSNLHGGNILIEDDIISTDAKVTDTGLHELISEMPKFYYDLMVSCWDPDPEARPSAENLIEILKNWIHSTSDDENSHSNSPEIIDQFNNAEEVRWTSIDKFKSIHDESYIDRNDVGWSFQKPSQEIHVKANYSVPGSRTPAFVSRPSTSIIIPRPPSDVDILDPRQNIRELGTGYFHRTTTGSCQRSCWLPNLPTFQITIPIREIFWDPPFPIAYVPVIPTNIV</sequence>
<reference evidence="2" key="1">
    <citation type="submission" date="2021-06" db="EMBL/GenBank/DDBJ databases">
        <authorList>
            <person name="Kallberg Y."/>
            <person name="Tangrot J."/>
            <person name="Rosling A."/>
        </authorList>
    </citation>
    <scope>NUCLEOTIDE SEQUENCE</scope>
    <source>
        <strain evidence="2">AZ414A</strain>
    </source>
</reference>
<dbReference type="GO" id="GO:0005524">
    <property type="term" value="F:ATP binding"/>
    <property type="evidence" value="ECO:0007669"/>
    <property type="project" value="InterPro"/>
</dbReference>
<dbReference type="EMBL" id="CAJVPK010000805">
    <property type="protein sequence ID" value="CAG8550429.1"/>
    <property type="molecule type" value="Genomic_DNA"/>
</dbReference>
<dbReference type="AlphaFoldDB" id="A0A9N9B4H7"/>
<comment type="caution">
    <text evidence="2">The sequence shown here is derived from an EMBL/GenBank/DDBJ whole genome shotgun (WGS) entry which is preliminary data.</text>
</comment>
<evidence type="ECO:0000313" key="3">
    <source>
        <dbReference type="Proteomes" id="UP000789706"/>
    </source>
</evidence>
<feature type="domain" description="Protein kinase" evidence="1">
    <location>
        <begin position="56"/>
        <end position="411"/>
    </location>
</feature>
<dbReference type="PROSITE" id="PS50011">
    <property type="entry name" value="PROTEIN_KINASE_DOM"/>
    <property type="match status" value="1"/>
</dbReference>
<dbReference type="OrthoDB" id="4062651at2759"/>
<dbReference type="SUPFAM" id="SSF56112">
    <property type="entry name" value="Protein kinase-like (PK-like)"/>
    <property type="match status" value="1"/>
</dbReference>
<dbReference type="Gene3D" id="1.10.510.10">
    <property type="entry name" value="Transferase(Phosphotransferase) domain 1"/>
    <property type="match status" value="2"/>
</dbReference>
<proteinExistence type="predicted"/>
<protein>
    <submittedName>
        <fullName evidence="2">11320_t:CDS:1</fullName>
    </submittedName>
</protein>
<dbReference type="Proteomes" id="UP000789706">
    <property type="component" value="Unassembled WGS sequence"/>
</dbReference>
<dbReference type="InterPro" id="IPR001245">
    <property type="entry name" value="Ser-Thr/Tyr_kinase_cat_dom"/>
</dbReference>
<keyword evidence="3" id="KW-1185">Reference proteome</keyword>
<evidence type="ECO:0000313" key="2">
    <source>
        <dbReference type="EMBL" id="CAG8550429.1"/>
    </source>
</evidence>
<evidence type="ECO:0000259" key="1">
    <source>
        <dbReference type="PROSITE" id="PS50011"/>
    </source>
</evidence>